<name>A0A368JQY8_9BACT</name>
<dbReference type="Proteomes" id="UP000253383">
    <property type="component" value="Unassembled WGS sequence"/>
</dbReference>
<dbReference type="AlphaFoldDB" id="A0A368JQY8"/>
<gene>
    <name evidence="1" type="ORF">DUE52_09555</name>
</gene>
<reference evidence="1 2" key="1">
    <citation type="submission" date="2018-07" db="EMBL/GenBank/DDBJ databases">
        <title>Genome analysis of Larkinella rosea.</title>
        <authorList>
            <person name="Zhou Z."/>
            <person name="Wang G."/>
        </authorList>
    </citation>
    <scope>NUCLEOTIDE SEQUENCE [LARGE SCALE GENOMIC DNA]</scope>
    <source>
        <strain evidence="2">zzj9</strain>
    </source>
</reference>
<dbReference type="EMBL" id="QOWE01000006">
    <property type="protein sequence ID" value="RCR70058.1"/>
    <property type="molecule type" value="Genomic_DNA"/>
</dbReference>
<evidence type="ECO:0000313" key="2">
    <source>
        <dbReference type="Proteomes" id="UP000253383"/>
    </source>
</evidence>
<protein>
    <submittedName>
        <fullName evidence="1">Uncharacterized protein</fullName>
    </submittedName>
</protein>
<keyword evidence="2" id="KW-1185">Reference proteome</keyword>
<sequence length="98" mass="11245">MGKFLFQGLLELIENQQSVLYEGFKMIGKPFFLPFFLPFFGHDFCKRLSMLTQMRDGWPRSGRMFVATVCHQKSPRAFGYAITCTCLLRTQRHAGGTG</sequence>
<evidence type="ECO:0000313" key="1">
    <source>
        <dbReference type="EMBL" id="RCR70058.1"/>
    </source>
</evidence>
<organism evidence="1 2">
    <name type="scientific">Larkinella punicea</name>
    <dbReference type="NCBI Taxonomy" id="2315727"/>
    <lineage>
        <taxon>Bacteria</taxon>
        <taxon>Pseudomonadati</taxon>
        <taxon>Bacteroidota</taxon>
        <taxon>Cytophagia</taxon>
        <taxon>Cytophagales</taxon>
        <taxon>Spirosomataceae</taxon>
        <taxon>Larkinella</taxon>
    </lineage>
</organism>
<proteinExistence type="predicted"/>
<accession>A0A368JQY8</accession>
<comment type="caution">
    <text evidence="1">The sequence shown here is derived from an EMBL/GenBank/DDBJ whole genome shotgun (WGS) entry which is preliminary data.</text>
</comment>